<dbReference type="InterPro" id="IPR037401">
    <property type="entry name" value="SnoaL-like"/>
</dbReference>
<accession>A0A2W4LCV7</accession>
<dbReference type="EMBL" id="QGUI02000120">
    <property type="protein sequence ID" value="MFO7192687.1"/>
    <property type="molecule type" value="Genomic_DNA"/>
</dbReference>
<evidence type="ECO:0000313" key="3">
    <source>
        <dbReference type="EMBL" id="PZM98889.1"/>
    </source>
</evidence>
<dbReference type="Proteomes" id="UP000249324">
    <property type="component" value="Unassembled WGS sequence"/>
</dbReference>
<name>A0A2W4LCV7_9PSEU</name>
<proteinExistence type="predicted"/>
<organism evidence="3">
    <name type="scientific">Thermocrispum agreste</name>
    <dbReference type="NCBI Taxonomy" id="37925"/>
    <lineage>
        <taxon>Bacteria</taxon>
        <taxon>Bacillati</taxon>
        <taxon>Actinomycetota</taxon>
        <taxon>Actinomycetes</taxon>
        <taxon>Pseudonocardiales</taxon>
        <taxon>Pseudonocardiaceae</taxon>
        <taxon>Thermocrispum</taxon>
    </lineage>
</organism>
<dbReference type="SUPFAM" id="SSF54427">
    <property type="entry name" value="NTF2-like"/>
    <property type="match status" value="1"/>
</dbReference>
<reference evidence="2" key="1">
    <citation type="submission" date="2018-05" db="EMBL/GenBank/DDBJ databases">
        <authorList>
            <person name="Moura L."/>
            <person name="Setubal J.C."/>
        </authorList>
    </citation>
    <scope>NUCLEOTIDE SEQUENCE</scope>
    <source>
        <strain evidence="2">ZC4RG45</strain>
    </source>
</reference>
<protein>
    <submittedName>
        <fullName evidence="3">Nuclear transport factor 2 family protein</fullName>
    </submittedName>
</protein>
<reference evidence="2 4" key="3">
    <citation type="journal article" date="2021" name="BMC Genomics">
        <title>Genome-resolved metagenome and metatranscriptome analyses of thermophilic composting reveal key bacterial players and their metabolic interactions.</title>
        <authorList>
            <person name="Braga L.P.P."/>
            <person name="Pereira R.V."/>
            <person name="Martins L.F."/>
            <person name="Moura L.M.S."/>
            <person name="Sanchez F.B."/>
            <person name="Patane J.S.L."/>
            <person name="da Silva A.M."/>
            <person name="Setubal J.C."/>
        </authorList>
    </citation>
    <scope>NUCLEOTIDE SEQUENCE [LARGE SCALE GENOMIC DNA]</scope>
    <source>
        <strain evidence="2">ZC4RG45</strain>
    </source>
</reference>
<dbReference type="Gene3D" id="3.10.450.50">
    <property type="match status" value="1"/>
</dbReference>
<dbReference type="Pfam" id="PF12680">
    <property type="entry name" value="SnoaL_2"/>
    <property type="match status" value="1"/>
</dbReference>
<comment type="caution">
    <text evidence="3">The sequence shown here is derived from an EMBL/GenBank/DDBJ whole genome shotgun (WGS) entry which is preliminary data.</text>
</comment>
<reference evidence="3" key="2">
    <citation type="submission" date="2018-05" db="EMBL/GenBank/DDBJ databases">
        <authorList>
            <person name="Lanie J.A."/>
            <person name="Ng W.-L."/>
            <person name="Kazmierczak K.M."/>
            <person name="Andrzejewski T.M."/>
            <person name="Davidsen T.M."/>
            <person name="Wayne K.J."/>
            <person name="Tettelin H."/>
            <person name="Glass J.I."/>
            <person name="Rusch D."/>
            <person name="Podicherti R."/>
            <person name="Tsui H.-C.T."/>
            <person name="Winkler M.E."/>
        </authorList>
    </citation>
    <scope>NUCLEOTIDE SEQUENCE</scope>
    <source>
        <strain evidence="3">ZC4RG45</strain>
    </source>
</reference>
<dbReference type="EMBL" id="QGUI01000206">
    <property type="protein sequence ID" value="PZM98889.1"/>
    <property type="molecule type" value="Genomic_DNA"/>
</dbReference>
<evidence type="ECO:0000259" key="1">
    <source>
        <dbReference type="Pfam" id="PF12680"/>
    </source>
</evidence>
<reference evidence="2" key="4">
    <citation type="submission" date="2023-08" db="EMBL/GenBank/DDBJ databases">
        <authorList>
            <person name="Guima S.E.S."/>
            <person name="Martins L.F."/>
            <person name="Silva A.M."/>
            <person name="Setubal J.C."/>
        </authorList>
    </citation>
    <scope>NUCLEOTIDE SEQUENCE</scope>
    <source>
        <strain evidence="2">ZC4RG45</strain>
    </source>
</reference>
<evidence type="ECO:0000313" key="2">
    <source>
        <dbReference type="EMBL" id="MFO7192687.1"/>
    </source>
</evidence>
<gene>
    <name evidence="2" type="ORF">DIU77_010645</name>
    <name evidence="3" type="ORF">DIU77_06975</name>
</gene>
<sequence>MPTAAEQAAEQYFAGWAAKDFAAVRAVLADDVTFNGPLAQLQGAEACVEGLRKMSEIVTDIEVHKRFVSGDDVLTWFNLHTSVADPIPTANWSTVRDGRIVAIRVTFDPRPLFAARE</sequence>
<dbReference type="AlphaFoldDB" id="A0A2W4LCV7"/>
<dbReference type="InterPro" id="IPR032710">
    <property type="entry name" value="NTF2-like_dom_sf"/>
</dbReference>
<dbReference type="STRING" id="1111738.GCA_000427905_00952"/>
<evidence type="ECO:0000313" key="4">
    <source>
        <dbReference type="Proteomes" id="UP000249324"/>
    </source>
</evidence>
<feature type="domain" description="SnoaL-like" evidence="1">
    <location>
        <begin position="9"/>
        <end position="102"/>
    </location>
</feature>